<dbReference type="PANTHER" id="PTHR47627">
    <property type="entry name" value="RUBREDOXIN"/>
    <property type="match status" value="1"/>
</dbReference>
<evidence type="ECO:0000256" key="1">
    <source>
        <dbReference type="ARBA" id="ARBA00001965"/>
    </source>
</evidence>
<evidence type="ECO:0000259" key="7">
    <source>
        <dbReference type="PROSITE" id="PS50903"/>
    </source>
</evidence>
<dbReference type="PROSITE" id="PS00202">
    <property type="entry name" value="RUBREDOXIN"/>
    <property type="match status" value="1"/>
</dbReference>
<gene>
    <name evidence="8" type="ORF">MNBD_GAMMA06-1650</name>
</gene>
<protein>
    <submittedName>
        <fullName evidence="8">Rubredoxin</fullName>
    </submittedName>
</protein>
<dbReference type="CDD" id="cd00730">
    <property type="entry name" value="rubredoxin"/>
    <property type="match status" value="1"/>
</dbReference>
<feature type="domain" description="Rubredoxin-like" evidence="7">
    <location>
        <begin position="3"/>
        <end position="54"/>
    </location>
</feature>
<dbReference type="Pfam" id="PF00301">
    <property type="entry name" value="Rubredoxin"/>
    <property type="match status" value="1"/>
</dbReference>
<dbReference type="EMBL" id="UOFD01000012">
    <property type="protein sequence ID" value="VAW50405.1"/>
    <property type="molecule type" value="Genomic_DNA"/>
</dbReference>
<keyword evidence="4" id="KW-0479">Metal-binding</keyword>
<dbReference type="AlphaFoldDB" id="A0A3B0W3I7"/>
<dbReference type="PANTHER" id="PTHR47627:SF1">
    <property type="entry name" value="RUBREDOXIN-1-RELATED"/>
    <property type="match status" value="1"/>
</dbReference>
<dbReference type="InterPro" id="IPR018527">
    <property type="entry name" value="Rubredoxin_Fe_BS"/>
</dbReference>
<evidence type="ECO:0000256" key="4">
    <source>
        <dbReference type="ARBA" id="ARBA00022723"/>
    </source>
</evidence>
<dbReference type="GO" id="GO:0005506">
    <property type="term" value="F:iron ion binding"/>
    <property type="evidence" value="ECO:0007669"/>
    <property type="project" value="InterPro"/>
</dbReference>
<evidence type="ECO:0000313" key="8">
    <source>
        <dbReference type="EMBL" id="VAW50405.1"/>
    </source>
</evidence>
<proteinExistence type="inferred from homology"/>
<dbReference type="InterPro" id="IPR024935">
    <property type="entry name" value="Rubredoxin_dom"/>
</dbReference>
<keyword evidence="6" id="KW-0408">Iron</keyword>
<evidence type="ECO:0000256" key="5">
    <source>
        <dbReference type="ARBA" id="ARBA00022982"/>
    </source>
</evidence>
<dbReference type="InterPro" id="IPR024934">
    <property type="entry name" value="Rubredoxin-like_dom"/>
</dbReference>
<comment type="cofactor">
    <cofactor evidence="1">
        <name>Fe(3+)</name>
        <dbReference type="ChEBI" id="CHEBI:29034"/>
    </cofactor>
</comment>
<dbReference type="PROSITE" id="PS50903">
    <property type="entry name" value="RUBREDOXIN_LIKE"/>
    <property type="match status" value="1"/>
</dbReference>
<name>A0A3B0W3I7_9ZZZZ</name>
<dbReference type="InterPro" id="IPR050526">
    <property type="entry name" value="Rubredoxin_ET"/>
</dbReference>
<keyword evidence="3" id="KW-0813">Transport</keyword>
<dbReference type="GO" id="GO:0009055">
    <property type="term" value="F:electron transfer activity"/>
    <property type="evidence" value="ECO:0007669"/>
    <property type="project" value="InterPro"/>
</dbReference>
<dbReference type="PRINTS" id="PR00163">
    <property type="entry name" value="RUBREDOXIN"/>
</dbReference>
<dbReference type="FunFam" id="2.20.28.10:FF:000001">
    <property type="entry name" value="Rubredoxin"/>
    <property type="match status" value="1"/>
</dbReference>
<comment type="similarity">
    <text evidence="2">Belongs to the rubredoxin family.</text>
</comment>
<dbReference type="SUPFAM" id="SSF57802">
    <property type="entry name" value="Rubredoxin-like"/>
    <property type="match status" value="1"/>
</dbReference>
<dbReference type="InterPro" id="IPR024922">
    <property type="entry name" value="Rubredoxin"/>
</dbReference>
<accession>A0A3B0W3I7</accession>
<reference evidence="8" key="1">
    <citation type="submission" date="2018-06" db="EMBL/GenBank/DDBJ databases">
        <authorList>
            <person name="Zhirakovskaya E."/>
        </authorList>
    </citation>
    <scope>NUCLEOTIDE SEQUENCE</scope>
</reference>
<dbReference type="PIRSF" id="PIRSF000071">
    <property type="entry name" value="Rubredoxin"/>
    <property type="match status" value="1"/>
</dbReference>
<dbReference type="GO" id="GO:0043448">
    <property type="term" value="P:alkane catabolic process"/>
    <property type="evidence" value="ECO:0007669"/>
    <property type="project" value="TreeGrafter"/>
</dbReference>
<keyword evidence="5" id="KW-0249">Electron transport</keyword>
<sequence length="56" mass="6345">MSYKILTCIVCAYIYNEELGDEEHGLAPGTRWEDIPDDWECPDCGAGKSDFEMVEV</sequence>
<evidence type="ECO:0000256" key="6">
    <source>
        <dbReference type="ARBA" id="ARBA00023004"/>
    </source>
</evidence>
<evidence type="ECO:0000256" key="2">
    <source>
        <dbReference type="ARBA" id="ARBA00005337"/>
    </source>
</evidence>
<organism evidence="8">
    <name type="scientific">hydrothermal vent metagenome</name>
    <dbReference type="NCBI Taxonomy" id="652676"/>
    <lineage>
        <taxon>unclassified sequences</taxon>
        <taxon>metagenomes</taxon>
        <taxon>ecological metagenomes</taxon>
    </lineage>
</organism>
<evidence type="ECO:0000256" key="3">
    <source>
        <dbReference type="ARBA" id="ARBA00022448"/>
    </source>
</evidence>
<dbReference type="Gene3D" id="2.20.28.10">
    <property type="match status" value="1"/>
</dbReference>